<proteinExistence type="predicted"/>
<dbReference type="PANTHER" id="PTHR11102:SF160">
    <property type="entry name" value="ERAD-ASSOCIATED E3 UBIQUITIN-PROTEIN LIGASE COMPONENT HRD3"/>
    <property type="match status" value="1"/>
</dbReference>
<dbReference type="SUPFAM" id="SSF81901">
    <property type="entry name" value="HCP-like"/>
    <property type="match status" value="1"/>
</dbReference>
<dbReference type="InterPro" id="IPR050767">
    <property type="entry name" value="Sel1_AlgK"/>
</dbReference>
<dbReference type="EMBL" id="BMIJ01000007">
    <property type="protein sequence ID" value="GGC05042.1"/>
    <property type="molecule type" value="Genomic_DNA"/>
</dbReference>
<dbReference type="PANTHER" id="PTHR11102">
    <property type="entry name" value="SEL-1-LIKE PROTEIN"/>
    <property type="match status" value="1"/>
</dbReference>
<accession>A0ABQ1KML3</accession>
<dbReference type="SMART" id="SM00671">
    <property type="entry name" value="SEL1"/>
    <property type="match status" value="4"/>
</dbReference>
<evidence type="ECO:0000313" key="2">
    <source>
        <dbReference type="Proteomes" id="UP000629025"/>
    </source>
</evidence>
<dbReference type="Pfam" id="PF08238">
    <property type="entry name" value="Sel1"/>
    <property type="match status" value="5"/>
</dbReference>
<reference evidence="2" key="1">
    <citation type="journal article" date="2019" name="Int. J. Syst. Evol. Microbiol.">
        <title>The Global Catalogue of Microorganisms (GCM) 10K type strain sequencing project: providing services to taxonomists for standard genome sequencing and annotation.</title>
        <authorList>
            <consortium name="The Broad Institute Genomics Platform"/>
            <consortium name="The Broad Institute Genome Sequencing Center for Infectious Disease"/>
            <person name="Wu L."/>
            <person name="Ma J."/>
        </authorList>
    </citation>
    <scope>NUCLEOTIDE SEQUENCE [LARGE SCALE GENOMIC DNA]</scope>
    <source>
        <strain evidence="2">CGMCC 1.15341</strain>
    </source>
</reference>
<dbReference type="Proteomes" id="UP000629025">
    <property type="component" value="Unassembled WGS sequence"/>
</dbReference>
<comment type="caution">
    <text evidence="1">The sequence shown here is derived from an EMBL/GenBank/DDBJ whole genome shotgun (WGS) entry which is preliminary data.</text>
</comment>
<dbReference type="PROSITE" id="PS51257">
    <property type="entry name" value="PROKAR_LIPOPROTEIN"/>
    <property type="match status" value="1"/>
</dbReference>
<sequence>MDLRHFVLLLLGTFTLSGCSSLEQDSVLSRPAQWLDKTGEILSNWGGAERNDAYDTEVQRLFEQPYIDPLTRYLERYRNDESRAAHLQQVLDERNQRCRQISERYDNRPLSPQTLEQYRNGYSYSCPQQVEAFARRLQRATRSGEVQQVTTPVEPAAEIAWSGQLAQQLNDCYLLTTIGNFSDARSACVNPAEKGDPRAQYNMALIARSLTQYDEALNWAHLAAKRSTEARYLLGQLYENGQGVDADETNALTWYRDAAEQGNADAQYRVGRFLAEGRGTGQNSAAAMGWYERAAAQGQAEAQLALGIILLQGEGVQADPAQGRYWVLRAARQGLAAAQLRLGELAEQAGNTISNRAEAAVWYELAGQNGLENGAIRAQRLRVEIAAETLQDARVKVRRALEGGR</sequence>
<gene>
    <name evidence="1" type="ORF">GCM10011352_33980</name>
</gene>
<dbReference type="InterPro" id="IPR006597">
    <property type="entry name" value="Sel1-like"/>
</dbReference>
<keyword evidence="2" id="KW-1185">Reference proteome</keyword>
<dbReference type="InterPro" id="IPR011990">
    <property type="entry name" value="TPR-like_helical_dom_sf"/>
</dbReference>
<evidence type="ECO:0008006" key="3">
    <source>
        <dbReference type="Google" id="ProtNLM"/>
    </source>
</evidence>
<organism evidence="1 2">
    <name type="scientific">Marinobacterium zhoushanense</name>
    <dbReference type="NCBI Taxonomy" id="1679163"/>
    <lineage>
        <taxon>Bacteria</taxon>
        <taxon>Pseudomonadati</taxon>
        <taxon>Pseudomonadota</taxon>
        <taxon>Gammaproteobacteria</taxon>
        <taxon>Oceanospirillales</taxon>
        <taxon>Oceanospirillaceae</taxon>
        <taxon>Marinobacterium</taxon>
    </lineage>
</organism>
<dbReference type="Gene3D" id="1.25.40.10">
    <property type="entry name" value="Tetratricopeptide repeat domain"/>
    <property type="match status" value="1"/>
</dbReference>
<protein>
    <recommendedName>
        <fullName evidence="3">Sel1 repeat family protein</fullName>
    </recommendedName>
</protein>
<evidence type="ECO:0000313" key="1">
    <source>
        <dbReference type="EMBL" id="GGC05042.1"/>
    </source>
</evidence>
<name>A0ABQ1KML3_9GAMM</name>